<dbReference type="Pfam" id="PF00300">
    <property type="entry name" value="His_Phos_1"/>
    <property type="match status" value="1"/>
</dbReference>
<dbReference type="CDD" id="cd07067">
    <property type="entry name" value="HP_PGM_like"/>
    <property type="match status" value="1"/>
</dbReference>
<dbReference type="Proteomes" id="UP000252405">
    <property type="component" value="Unassembled WGS sequence"/>
</dbReference>
<evidence type="ECO:0000256" key="1">
    <source>
        <dbReference type="PIRSR" id="PIRSR613078-1"/>
    </source>
</evidence>
<dbReference type="GO" id="GO:0016791">
    <property type="term" value="F:phosphatase activity"/>
    <property type="evidence" value="ECO:0007669"/>
    <property type="project" value="TreeGrafter"/>
</dbReference>
<dbReference type="Gene3D" id="3.40.50.1240">
    <property type="entry name" value="Phosphoglycerate mutase-like"/>
    <property type="match status" value="1"/>
</dbReference>
<feature type="binding site" evidence="2">
    <location>
        <position position="60"/>
    </location>
    <ligand>
        <name>substrate</name>
    </ligand>
</feature>
<dbReference type="AlphaFoldDB" id="A0A368TTA6"/>
<evidence type="ECO:0000313" key="3">
    <source>
        <dbReference type="EMBL" id="RCV86413.1"/>
    </source>
</evidence>
<feature type="active site" description="Tele-phosphohistidine intermediate" evidence="1">
    <location>
        <position position="12"/>
    </location>
</feature>
<dbReference type="GO" id="GO:0005737">
    <property type="term" value="C:cytoplasm"/>
    <property type="evidence" value="ECO:0007669"/>
    <property type="project" value="TreeGrafter"/>
</dbReference>
<organism evidence="3 4">
    <name type="scientific">Billgrantia montanilacus</name>
    <dbReference type="NCBI Taxonomy" id="2282305"/>
    <lineage>
        <taxon>Bacteria</taxon>
        <taxon>Pseudomonadati</taxon>
        <taxon>Pseudomonadota</taxon>
        <taxon>Gammaproteobacteria</taxon>
        <taxon>Oceanospirillales</taxon>
        <taxon>Halomonadaceae</taxon>
        <taxon>Billgrantia</taxon>
    </lineage>
</organism>
<dbReference type="OrthoDB" id="9781415at2"/>
<dbReference type="InterPro" id="IPR029033">
    <property type="entry name" value="His_PPase_superfam"/>
</dbReference>
<name>A0A368TTA6_9GAMM</name>
<dbReference type="EMBL" id="QPII01000025">
    <property type="protein sequence ID" value="RCV86413.1"/>
    <property type="molecule type" value="Genomic_DNA"/>
</dbReference>
<dbReference type="RefSeq" id="WP_114480903.1">
    <property type="nucleotide sequence ID" value="NZ_QPII01000025.1"/>
</dbReference>
<sequence>MLLARSFVFIRHGETQLNREDRICGRCDVPLTAQGEAQARQAAAWLDRPWSRVVTSTLQRAWRTAELAVPGQEAVRLSGLDERDWGRLDQWRLTHQPAYEATPPGGESWASFQARVLTALNGTLASAEMPLVVAHSGVFRVIRAQLTGSPNGSRLPNATPFLIRPGLLGWQVHRYVSPPSVRRAVRGGLPADWSTR</sequence>
<protein>
    <submittedName>
        <fullName evidence="3">Histidine phosphatase family protein</fullName>
    </submittedName>
</protein>
<gene>
    <name evidence="3" type="ORF">DU505_20870</name>
</gene>
<feature type="active site" description="Proton donor/acceptor" evidence="1">
    <location>
        <position position="82"/>
    </location>
</feature>
<dbReference type="SMART" id="SM00855">
    <property type="entry name" value="PGAM"/>
    <property type="match status" value="1"/>
</dbReference>
<feature type="binding site" evidence="2">
    <location>
        <begin position="11"/>
        <end position="18"/>
    </location>
    <ligand>
        <name>substrate</name>
    </ligand>
</feature>
<proteinExistence type="predicted"/>
<dbReference type="PANTHER" id="PTHR48100">
    <property type="entry name" value="BROAD-SPECIFICITY PHOSPHATASE YOR283W-RELATED"/>
    <property type="match status" value="1"/>
</dbReference>
<evidence type="ECO:0000313" key="4">
    <source>
        <dbReference type="Proteomes" id="UP000252405"/>
    </source>
</evidence>
<comment type="caution">
    <text evidence="3">The sequence shown here is derived from an EMBL/GenBank/DDBJ whole genome shotgun (WGS) entry which is preliminary data.</text>
</comment>
<dbReference type="InterPro" id="IPR013078">
    <property type="entry name" value="His_Pase_superF_clade-1"/>
</dbReference>
<accession>A0A368TTA6</accession>
<reference evidence="3 4" key="1">
    <citation type="submission" date="2018-07" db="EMBL/GenBank/DDBJ databases">
        <title>Halomonas montanilacus sp. nov., isolated from Lake Pengyan on Tibetan Plateau.</title>
        <authorList>
            <person name="Lu H."/>
            <person name="Xing P."/>
            <person name="Wu Q."/>
        </authorList>
    </citation>
    <scope>NUCLEOTIDE SEQUENCE [LARGE SCALE GENOMIC DNA]</scope>
    <source>
        <strain evidence="3 4">PYC7W</strain>
    </source>
</reference>
<dbReference type="InterPro" id="IPR050275">
    <property type="entry name" value="PGM_Phosphatase"/>
</dbReference>
<dbReference type="PANTHER" id="PTHR48100:SF59">
    <property type="entry name" value="ADENOSYLCOBALAMIN_ALPHA-RIBAZOLE PHOSPHATASE"/>
    <property type="match status" value="1"/>
</dbReference>
<dbReference type="SUPFAM" id="SSF53254">
    <property type="entry name" value="Phosphoglycerate mutase-like"/>
    <property type="match status" value="1"/>
</dbReference>
<evidence type="ECO:0000256" key="2">
    <source>
        <dbReference type="PIRSR" id="PIRSR613078-2"/>
    </source>
</evidence>
<keyword evidence="4" id="KW-1185">Reference proteome</keyword>